<evidence type="ECO:0008006" key="4">
    <source>
        <dbReference type="Google" id="ProtNLM"/>
    </source>
</evidence>
<protein>
    <recommendedName>
        <fullName evidence="4">CCHC-type domain-containing protein</fullName>
    </recommendedName>
</protein>
<feature type="coiled-coil region" evidence="1">
    <location>
        <begin position="259"/>
        <end position="286"/>
    </location>
</feature>
<evidence type="ECO:0000256" key="2">
    <source>
        <dbReference type="SAM" id="MobiDB-lite"/>
    </source>
</evidence>
<name>A0A368PXT1_SETIT</name>
<dbReference type="GO" id="GO:0003676">
    <property type="term" value="F:nucleic acid binding"/>
    <property type="evidence" value="ECO:0007669"/>
    <property type="project" value="InterPro"/>
</dbReference>
<reference evidence="3" key="2">
    <citation type="submission" date="2015-07" db="EMBL/GenBank/DDBJ databases">
        <authorList>
            <person name="Noorani M."/>
        </authorList>
    </citation>
    <scope>NUCLEOTIDE SEQUENCE</scope>
    <source>
        <strain evidence="3">Yugu1</strain>
    </source>
</reference>
<dbReference type="SUPFAM" id="SSF57756">
    <property type="entry name" value="Retrovirus zinc finger-like domains"/>
    <property type="match status" value="1"/>
</dbReference>
<dbReference type="EMBL" id="CM003529">
    <property type="protein sequence ID" value="RCV10442.1"/>
    <property type="molecule type" value="Genomic_DNA"/>
</dbReference>
<sequence>MKMHLYKLHPSIWEVVVVGVTSPKNGIPMAEQAQDYFRNTQAVRVITGSLRAQEFNKVRSVEIAKGTDQVKEGKMNFIHGELEYFIMFEEEIVRQMFDRLMLLVPDIRSLGSTDWDDHKVTKKMLRDFTPRNPTLATMIRRYPSFKAKTPNQLLSEILHQELVERDVAKSLSVRMKKSVSLNVSSSAMIESSPKALKSKKEDSSEEGSTNEETAFAIRNCKKFLKKAFKKNGDDRKKTSQKRCYECKEVGYFIADCPYKKKKEMEEKRLKEKNKDYSKKYQGSNKECMEILAICKPTTSTRFFNNTSDNQDDTPFCLMAKGTKVPDTTSSSSISSFISSNMQNELDDEEEKLNDNIIKEFGNKRYKEIKKLSKKLEKKKESLNRQEDLLILEKERNLALEKALAEQKAKGEKLAIDLSLANDSHERMLKELTLANESLTSLKTTHSELQENFSCLTVKFKDLEANLDSNASTSEGCSRCYKIDVNACVANIAMLEDSIKARDVQIKRLNMLVTQGYEGKAKPEPKIKYKDGRHPRYMDGLGHYKRSKVNEWKVVNGKEVLKFNKGANLGDLMDMAHGIVKTNTTQVKSTANATTKVNVMEISMTKSKDKVVEHEASSSYTTDYMVTMDHNGKIVVKYIGAYTKKAIFRSVWVPKIYPSNQQGPKSFWVPKF</sequence>
<gene>
    <name evidence="3" type="ORF">SETIT_2G112800v2</name>
</gene>
<keyword evidence="1" id="KW-0175">Coiled coil</keyword>
<dbReference type="Gene3D" id="4.10.60.10">
    <property type="entry name" value="Zinc finger, CCHC-type"/>
    <property type="match status" value="1"/>
</dbReference>
<reference evidence="3" key="1">
    <citation type="journal article" date="2012" name="Nat. Biotechnol.">
        <title>Reference genome sequence of the model plant Setaria.</title>
        <authorList>
            <person name="Bennetzen J.L."/>
            <person name="Schmutz J."/>
            <person name="Wang H."/>
            <person name="Percifield R."/>
            <person name="Hawkins J."/>
            <person name="Pontaroli A.C."/>
            <person name="Estep M."/>
            <person name="Feng L."/>
            <person name="Vaughn J.N."/>
            <person name="Grimwood J."/>
            <person name="Jenkins J."/>
            <person name="Barry K."/>
            <person name="Lindquist E."/>
            <person name="Hellsten U."/>
            <person name="Deshpande S."/>
            <person name="Wang X."/>
            <person name="Wu X."/>
            <person name="Mitros T."/>
            <person name="Triplett J."/>
            <person name="Yang X."/>
            <person name="Ye C.Y."/>
            <person name="Mauro-Herrera M."/>
            <person name="Wang L."/>
            <person name="Li P."/>
            <person name="Sharma M."/>
            <person name="Sharma R."/>
            <person name="Ronald P.C."/>
            <person name="Panaud O."/>
            <person name="Kellogg E.A."/>
            <person name="Brutnell T.P."/>
            <person name="Doust A.N."/>
            <person name="Tuskan G.A."/>
            <person name="Rokhsar D."/>
            <person name="Devos K.M."/>
        </authorList>
    </citation>
    <scope>NUCLEOTIDE SEQUENCE [LARGE SCALE GENOMIC DNA]</scope>
    <source>
        <strain evidence="3">Yugu1</strain>
    </source>
</reference>
<feature type="region of interest" description="Disordered" evidence="2">
    <location>
        <begin position="192"/>
        <end position="211"/>
    </location>
</feature>
<evidence type="ECO:0000313" key="3">
    <source>
        <dbReference type="EMBL" id="RCV10442.1"/>
    </source>
</evidence>
<dbReference type="GO" id="GO:0008270">
    <property type="term" value="F:zinc ion binding"/>
    <property type="evidence" value="ECO:0007669"/>
    <property type="project" value="InterPro"/>
</dbReference>
<proteinExistence type="predicted"/>
<accession>A0A368PXT1</accession>
<dbReference type="InterPro" id="IPR036875">
    <property type="entry name" value="Znf_CCHC_sf"/>
</dbReference>
<organism evidence="3">
    <name type="scientific">Setaria italica</name>
    <name type="common">Foxtail millet</name>
    <name type="synonym">Panicum italicum</name>
    <dbReference type="NCBI Taxonomy" id="4555"/>
    <lineage>
        <taxon>Eukaryota</taxon>
        <taxon>Viridiplantae</taxon>
        <taxon>Streptophyta</taxon>
        <taxon>Embryophyta</taxon>
        <taxon>Tracheophyta</taxon>
        <taxon>Spermatophyta</taxon>
        <taxon>Magnoliopsida</taxon>
        <taxon>Liliopsida</taxon>
        <taxon>Poales</taxon>
        <taxon>Poaceae</taxon>
        <taxon>PACMAD clade</taxon>
        <taxon>Panicoideae</taxon>
        <taxon>Panicodae</taxon>
        <taxon>Paniceae</taxon>
        <taxon>Cenchrinae</taxon>
        <taxon>Setaria</taxon>
    </lineage>
</organism>
<dbReference type="AlphaFoldDB" id="A0A368PXT1"/>
<dbReference type="OrthoDB" id="785014at2759"/>
<feature type="coiled-coil region" evidence="1">
    <location>
        <begin position="365"/>
        <end position="392"/>
    </location>
</feature>
<evidence type="ECO:0000256" key="1">
    <source>
        <dbReference type="SAM" id="Coils"/>
    </source>
</evidence>